<dbReference type="EMBL" id="JBHSGV010000021">
    <property type="protein sequence ID" value="MFC4750292.1"/>
    <property type="molecule type" value="Genomic_DNA"/>
</dbReference>
<dbReference type="Pfam" id="PF00665">
    <property type="entry name" value="rve"/>
    <property type="match status" value="1"/>
</dbReference>
<dbReference type="Proteomes" id="UP001595935">
    <property type="component" value="Unassembled WGS sequence"/>
</dbReference>
<dbReference type="SUPFAM" id="SSF53098">
    <property type="entry name" value="Ribonuclease H-like"/>
    <property type="match status" value="1"/>
</dbReference>
<dbReference type="InterPro" id="IPR048020">
    <property type="entry name" value="Transpos_IS3"/>
</dbReference>
<dbReference type="NCBIfam" id="NF033516">
    <property type="entry name" value="transpos_IS3"/>
    <property type="match status" value="1"/>
</dbReference>
<organism evidence="3 4">
    <name type="scientific">Flavobacterium branchiicola</name>
    <dbReference type="NCBI Taxonomy" id="1114875"/>
    <lineage>
        <taxon>Bacteria</taxon>
        <taxon>Pseudomonadati</taxon>
        <taxon>Bacteroidota</taxon>
        <taxon>Flavobacteriia</taxon>
        <taxon>Flavobacteriales</taxon>
        <taxon>Flavobacteriaceae</taxon>
        <taxon>Flavobacterium</taxon>
    </lineage>
</organism>
<keyword evidence="1" id="KW-0175">Coiled coil</keyword>
<feature type="domain" description="Integrase catalytic" evidence="2">
    <location>
        <begin position="241"/>
        <end position="399"/>
    </location>
</feature>
<evidence type="ECO:0000256" key="1">
    <source>
        <dbReference type="SAM" id="Coils"/>
    </source>
</evidence>
<dbReference type="Pfam" id="PF13333">
    <property type="entry name" value="rve_2"/>
    <property type="match status" value="1"/>
</dbReference>
<protein>
    <submittedName>
        <fullName evidence="3">IS3 family transposase</fullName>
    </submittedName>
</protein>
<dbReference type="InterPro" id="IPR009057">
    <property type="entry name" value="Homeodomain-like_sf"/>
</dbReference>
<feature type="non-terminal residue" evidence="3">
    <location>
        <position position="399"/>
    </location>
</feature>
<dbReference type="InterPro" id="IPR036388">
    <property type="entry name" value="WH-like_DNA-bd_sf"/>
</dbReference>
<dbReference type="InterPro" id="IPR050900">
    <property type="entry name" value="Transposase_IS3/IS150/IS904"/>
</dbReference>
<dbReference type="PANTHER" id="PTHR46889:SF5">
    <property type="entry name" value="INTEGRASE PROTEIN"/>
    <property type="match status" value="1"/>
</dbReference>
<dbReference type="InterPro" id="IPR036397">
    <property type="entry name" value="RNaseH_sf"/>
</dbReference>
<keyword evidence="4" id="KW-1185">Reference proteome</keyword>
<name>A0ABV9PLQ8_9FLAO</name>
<dbReference type="InterPro" id="IPR012337">
    <property type="entry name" value="RNaseH-like_sf"/>
</dbReference>
<sequence>MSTERKHSKNPLPPQTFSEVFKRKVVKEFEQGLFTKAELRRRYNIRGHDTIDKWLKKYGKFTYHSKLTIGRPMKDPQSQRIKELEAQLAKKEQELLVFRKFIEIAERELKIEIGKKVWFQAVQEINHIYKVSPFIICRLFGYSKQAYYKRKSHQSKSDISKEHLRSLVMSVRQKLPNTGGRKLHFMLKDDLKRHQIKIGRDKLFDFLRDEYLLVAKIRRYYKTTNSRHWMRKYPNLIKQISLNAPEQVWVADITYLRTRNKTYYLHLITDAYSKKIVGYNLSDNLMACSTLEALKIAIGDRKYSGNLIHHSDRGLQYCSKEYTDYLSQNMILISMTQNYDPYENAIAERVNGILKEEFALSEIFEDFENLKKQVQESIFFYNQIRVHLSINMLTPNQAH</sequence>
<gene>
    <name evidence="3" type="ORF">ACFO5S_22785</name>
</gene>
<comment type="caution">
    <text evidence="3">The sequence shown here is derived from an EMBL/GenBank/DDBJ whole genome shotgun (WGS) entry which is preliminary data.</text>
</comment>
<dbReference type="InterPro" id="IPR001584">
    <property type="entry name" value="Integrase_cat-core"/>
</dbReference>
<dbReference type="Gene3D" id="3.30.420.10">
    <property type="entry name" value="Ribonuclease H-like superfamily/Ribonuclease H"/>
    <property type="match status" value="1"/>
</dbReference>
<dbReference type="RefSeq" id="WP_246522505.1">
    <property type="nucleotide sequence ID" value="NZ_JAGYWA010000022.1"/>
</dbReference>
<evidence type="ECO:0000259" key="2">
    <source>
        <dbReference type="PROSITE" id="PS50994"/>
    </source>
</evidence>
<evidence type="ECO:0000313" key="4">
    <source>
        <dbReference type="Proteomes" id="UP001595935"/>
    </source>
</evidence>
<reference evidence="4" key="1">
    <citation type="journal article" date="2019" name="Int. J. Syst. Evol. Microbiol.">
        <title>The Global Catalogue of Microorganisms (GCM) 10K type strain sequencing project: providing services to taxonomists for standard genome sequencing and annotation.</title>
        <authorList>
            <consortium name="The Broad Institute Genomics Platform"/>
            <consortium name="The Broad Institute Genome Sequencing Center for Infectious Disease"/>
            <person name="Wu L."/>
            <person name="Ma J."/>
        </authorList>
    </citation>
    <scope>NUCLEOTIDE SEQUENCE [LARGE SCALE GENOMIC DNA]</scope>
    <source>
        <strain evidence="4">WYCCWR 13023</strain>
    </source>
</reference>
<evidence type="ECO:0000313" key="3">
    <source>
        <dbReference type="EMBL" id="MFC4750292.1"/>
    </source>
</evidence>
<dbReference type="PROSITE" id="PS50994">
    <property type="entry name" value="INTEGRASE"/>
    <property type="match status" value="1"/>
</dbReference>
<accession>A0ABV9PLQ8</accession>
<dbReference type="SUPFAM" id="SSF46689">
    <property type="entry name" value="Homeodomain-like"/>
    <property type="match status" value="1"/>
</dbReference>
<feature type="coiled-coil region" evidence="1">
    <location>
        <begin position="74"/>
        <end position="101"/>
    </location>
</feature>
<dbReference type="PANTHER" id="PTHR46889">
    <property type="entry name" value="TRANSPOSASE INSF FOR INSERTION SEQUENCE IS3B-RELATED"/>
    <property type="match status" value="1"/>
</dbReference>
<dbReference type="Gene3D" id="1.10.10.10">
    <property type="entry name" value="Winged helix-like DNA-binding domain superfamily/Winged helix DNA-binding domain"/>
    <property type="match status" value="1"/>
</dbReference>
<proteinExistence type="predicted"/>